<gene>
    <name evidence="1" type="ORF">GCM10011578_083120</name>
</gene>
<proteinExistence type="predicted"/>
<name>A0A917XMW6_9ACTN</name>
<protein>
    <submittedName>
        <fullName evidence="1">Uncharacterized protein</fullName>
    </submittedName>
</protein>
<keyword evidence="2" id="KW-1185">Reference proteome</keyword>
<evidence type="ECO:0000313" key="2">
    <source>
        <dbReference type="Proteomes" id="UP000653411"/>
    </source>
</evidence>
<dbReference type="AlphaFoldDB" id="A0A917XMW6"/>
<evidence type="ECO:0000313" key="1">
    <source>
        <dbReference type="EMBL" id="GGN38112.1"/>
    </source>
</evidence>
<reference evidence="1" key="2">
    <citation type="submission" date="2020-09" db="EMBL/GenBank/DDBJ databases">
        <authorList>
            <person name="Sun Q."/>
            <person name="Zhou Y."/>
        </authorList>
    </citation>
    <scope>NUCLEOTIDE SEQUENCE</scope>
    <source>
        <strain evidence="1">CGMCC 4.7110</strain>
    </source>
</reference>
<dbReference type="EMBL" id="BMML01000027">
    <property type="protein sequence ID" value="GGN38112.1"/>
    <property type="molecule type" value="Genomic_DNA"/>
</dbReference>
<comment type="caution">
    <text evidence="1">The sequence shown here is derived from an EMBL/GenBank/DDBJ whole genome shotgun (WGS) entry which is preliminary data.</text>
</comment>
<sequence>MATTAVLRSVQLPDPMVYRPPEPDPGCAVCAELQRLIDLHGDPHGDSYDPSKAIDHRIALARHKAGKGAE</sequence>
<dbReference type="Proteomes" id="UP000653411">
    <property type="component" value="Unassembled WGS sequence"/>
</dbReference>
<accession>A0A917XMW6</accession>
<reference evidence="1" key="1">
    <citation type="journal article" date="2014" name="Int. J. Syst. Evol. Microbiol.">
        <title>Complete genome sequence of Corynebacterium casei LMG S-19264T (=DSM 44701T), isolated from a smear-ripened cheese.</title>
        <authorList>
            <consortium name="US DOE Joint Genome Institute (JGI-PGF)"/>
            <person name="Walter F."/>
            <person name="Albersmeier A."/>
            <person name="Kalinowski J."/>
            <person name="Ruckert C."/>
        </authorList>
    </citation>
    <scope>NUCLEOTIDE SEQUENCE</scope>
    <source>
        <strain evidence="1">CGMCC 4.7110</strain>
    </source>
</reference>
<organism evidence="1 2">
    <name type="scientific">Streptomyces fuscichromogenes</name>
    <dbReference type="NCBI Taxonomy" id="1324013"/>
    <lineage>
        <taxon>Bacteria</taxon>
        <taxon>Bacillati</taxon>
        <taxon>Actinomycetota</taxon>
        <taxon>Actinomycetes</taxon>
        <taxon>Kitasatosporales</taxon>
        <taxon>Streptomycetaceae</taxon>
        <taxon>Streptomyces</taxon>
    </lineage>
</organism>